<keyword evidence="5 10" id="KW-0812">Transmembrane</keyword>
<evidence type="ECO:0000256" key="6">
    <source>
        <dbReference type="ARBA" id="ARBA00022967"/>
    </source>
</evidence>
<keyword evidence="2" id="KW-0597">Phosphoprotein</keyword>
<dbReference type="GO" id="GO:0005886">
    <property type="term" value="C:plasma membrane"/>
    <property type="evidence" value="ECO:0007669"/>
    <property type="project" value="TreeGrafter"/>
</dbReference>
<evidence type="ECO:0000313" key="11">
    <source>
        <dbReference type="EMBL" id="KIX14880.1"/>
    </source>
</evidence>
<feature type="transmembrane region" description="Helical" evidence="10">
    <location>
        <begin position="49"/>
        <end position="68"/>
    </location>
</feature>
<feature type="transmembrane region" description="Helical" evidence="10">
    <location>
        <begin position="88"/>
        <end position="110"/>
    </location>
</feature>
<feature type="transmembrane region" description="Helical" evidence="10">
    <location>
        <begin position="181"/>
        <end position="202"/>
    </location>
</feature>
<keyword evidence="6" id="KW-1278">Translocase</keyword>
<evidence type="ECO:0000256" key="8">
    <source>
        <dbReference type="ARBA" id="ARBA00022989"/>
    </source>
</evidence>
<keyword evidence="9 10" id="KW-0472">Membrane</keyword>
<dbReference type="STRING" id="1429043.X474_06960"/>
<gene>
    <name evidence="11" type="ORF">X474_06960</name>
</gene>
<proteinExistence type="predicted"/>
<evidence type="ECO:0000256" key="2">
    <source>
        <dbReference type="ARBA" id="ARBA00022553"/>
    </source>
</evidence>
<keyword evidence="7" id="KW-0249">Electron transport</keyword>
<dbReference type="PANTHER" id="PTHR30578">
    <property type="entry name" value="ELECTRON TRANSPORT COMPLEX PROTEIN RNFD"/>
    <property type="match status" value="1"/>
</dbReference>
<dbReference type="GO" id="GO:0055085">
    <property type="term" value="P:transmembrane transport"/>
    <property type="evidence" value="ECO:0007669"/>
    <property type="project" value="InterPro"/>
</dbReference>
<evidence type="ECO:0008006" key="13">
    <source>
        <dbReference type="Google" id="ProtNLM"/>
    </source>
</evidence>
<feature type="transmembrane region" description="Helical" evidence="10">
    <location>
        <begin position="248"/>
        <end position="266"/>
    </location>
</feature>
<dbReference type="InterPro" id="IPR011303">
    <property type="entry name" value="RnfD_bac"/>
</dbReference>
<feature type="transmembrane region" description="Helical" evidence="10">
    <location>
        <begin position="209"/>
        <end position="228"/>
    </location>
</feature>
<comment type="caution">
    <text evidence="11">The sequence shown here is derived from an EMBL/GenBank/DDBJ whole genome shotgun (WGS) entry which is preliminary data.</text>
</comment>
<dbReference type="Proteomes" id="UP000032233">
    <property type="component" value="Unassembled WGS sequence"/>
</dbReference>
<evidence type="ECO:0000256" key="5">
    <source>
        <dbReference type="ARBA" id="ARBA00022692"/>
    </source>
</evidence>
<evidence type="ECO:0000313" key="12">
    <source>
        <dbReference type="Proteomes" id="UP000032233"/>
    </source>
</evidence>
<evidence type="ECO:0000256" key="10">
    <source>
        <dbReference type="SAM" id="Phobius"/>
    </source>
</evidence>
<accession>A0A0D2JZB1</accession>
<keyword evidence="1" id="KW-0813">Transport</keyword>
<evidence type="ECO:0000256" key="1">
    <source>
        <dbReference type="ARBA" id="ARBA00022448"/>
    </source>
</evidence>
<evidence type="ECO:0000256" key="4">
    <source>
        <dbReference type="ARBA" id="ARBA00022643"/>
    </source>
</evidence>
<evidence type="ECO:0000256" key="9">
    <source>
        <dbReference type="ARBA" id="ARBA00023136"/>
    </source>
</evidence>
<dbReference type="InterPro" id="IPR004338">
    <property type="entry name" value="NqrB/RnfD"/>
</dbReference>
<protein>
    <recommendedName>
        <fullName evidence="13">Ion-translocating oxidoreductase complex subunit D</fullName>
    </recommendedName>
</protein>
<evidence type="ECO:0000256" key="7">
    <source>
        <dbReference type="ARBA" id="ARBA00022982"/>
    </source>
</evidence>
<dbReference type="OrthoDB" id="9776359at2"/>
<name>A0A0D2JZB1_9BACT</name>
<dbReference type="PANTHER" id="PTHR30578:SF0">
    <property type="entry name" value="ION-TRANSLOCATING OXIDOREDUCTASE COMPLEX SUBUNIT D"/>
    <property type="match status" value="1"/>
</dbReference>
<keyword evidence="12" id="KW-1185">Reference proteome</keyword>
<keyword evidence="4" id="KW-0288">FMN</keyword>
<dbReference type="EMBL" id="AZAC01000008">
    <property type="protein sequence ID" value="KIX14880.1"/>
    <property type="molecule type" value="Genomic_DNA"/>
</dbReference>
<dbReference type="Pfam" id="PF03116">
    <property type="entry name" value="NQR2_RnfD_RnfE"/>
    <property type="match status" value="1"/>
</dbReference>
<evidence type="ECO:0000256" key="3">
    <source>
        <dbReference type="ARBA" id="ARBA00022630"/>
    </source>
</evidence>
<feature type="transmembrane region" description="Helical" evidence="10">
    <location>
        <begin position="278"/>
        <end position="296"/>
    </location>
</feature>
<reference evidence="11 12" key="1">
    <citation type="submission" date="2013-11" db="EMBL/GenBank/DDBJ databases">
        <title>Metagenomic analysis of a methanogenic consortium involved in long chain n-alkane degradation.</title>
        <authorList>
            <person name="Davidova I.A."/>
            <person name="Callaghan A.V."/>
            <person name="Wawrik B."/>
            <person name="Pruitt S."/>
            <person name="Marks C."/>
            <person name="Duncan K.E."/>
            <person name="Suflita J.M."/>
        </authorList>
    </citation>
    <scope>NUCLEOTIDE SEQUENCE [LARGE SCALE GENOMIC DNA]</scope>
    <source>
        <strain evidence="11 12">SPR</strain>
    </source>
</reference>
<dbReference type="NCBIfam" id="TIGR01946">
    <property type="entry name" value="rnfD"/>
    <property type="match status" value="1"/>
</dbReference>
<feature type="transmembrane region" description="Helical" evidence="10">
    <location>
        <begin position="117"/>
        <end position="136"/>
    </location>
</feature>
<dbReference type="AlphaFoldDB" id="A0A0D2JZB1"/>
<dbReference type="FunCoup" id="A0A0D2JZB1">
    <property type="interactions" value="64"/>
</dbReference>
<dbReference type="InParanoid" id="A0A0D2JZB1"/>
<feature type="transmembrane region" description="Helical" evidence="10">
    <location>
        <begin position="20"/>
        <end position="42"/>
    </location>
</feature>
<dbReference type="RefSeq" id="WP_044347518.1">
    <property type="nucleotide sequence ID" value="NZ_AZAC01000008.1"/>
</dbReference>
<dbReference type="GO" id="GO:0022900">
    <property type="term" value="P:electron transport chain"/>
    <property type="evidence" value="ECO:0007669"/>
    <property type="project" value="InterPro"/>
</dbReference>
<sequence length="331" mass="35274">MNNQLLTVSSSPHVLGGASVRSFNLEFLIALAPALLVGFYYFGAPAVMVVCLAAASCVATEALCNVIAKKTQNLGDLHALLTGVVLGMLLPAGVPFWLPIVGGFVAIVLGKMLFGGLGAYPMNPALIAWAALALSWPEHMKAFYTPLAEGDPEISMTLLMEFKDDVAVLEMYGMGEIWKGLLPGAIGTTCTWALLAGGVYLVVRKIIRWHIPVAVLVGTLLMSLLASYTDPRIIELGWEGFGAHLNLAWFHMGAGGLMMAAVFLATEPVSSPVTPKGMLWYGLLIGVMTVIVRHWGSAGSGAYYGVLVMSAATPLFDRLRPKVLGKPRPLY</sequence>
<keyword evidence="8 10" id="KW-1133">Transmembrane helix</keyword>
<keyword evidence="3" id="KW-0285">Flavoprotein</keyword>
<organism evidence="11 12">
    <name type="scientific">Dethiosulfatarculus sandiegensis</name>
    <dbReference type="NCBI Taxonomy" id="1429043"/>
    <lineage>
        <taxon>Bacteria</taxon>
        <taxon>Pseudomonadati</taxon>
        <taxon>Thermodesulfobacteriota</taxon>
        <taxon>Desulfarculia</taxon>
        <taxon>Desulfarculales</taxon>
        <taxon>Desulfarculaceae</taxon>
        <taxon>Dethiosulfatarculus</taxon>
    </lineage>
</organism>